<keyword evidence="3" id="KW-0325">Glycoprotein</keyword>
<protein>
    <recommendedName>
        <fullName evidence="7">FG-GAP repeat-containing protein</fullName>
    </recommendedName>
</protein>
<dbReference type="RefSeq" id="WP_307566420.1">
    <property type="nucleotide sequence ID" value="NZ_JAUSQU010000001.1"/>
</dbReference>
<dbReference type="Proteomes" id="UP001225356">
    <property type="component" value="Unassembled WGS sequence"/>
</dbReference>
<dbReference type="InterPro" id="IPR013517">
    <property type="entry name" value="FG-GAP"/>
</dbReference>
<keyword evidence="2" id="KW-0677">Repeat</keyword>
<gene>
    <name evidence="5" type="ORF">J2853_008092</name>
</gene>
<evidence type="ECO:0000256" key="4">
    <source>
        <dbReference type="SAM" id="SignalP"/>
    </source>
</evidence>
<dbReference type="Pfam" id="PF01839">
    <property type="entry name" value="FG-GAP"/>
    <property type="match status" value="1"/>
</dbReference>
<feature type="signal peptide" evidence="4">
    <location>
        <begin position="1"/>
        <end position="26"/>
    </location>
</feature>
<keyword evidence="1 4" id="KW-0732">Signal</keyword>
<dbReference type="Gene3D" id="2.130.10.130">
    <property type="entry name" value="Integrin alpha, N-terminal"/>
    <property type="match status" value="3"/>
</dbReference>
<dbReference type="PANTHER" id="PTHR36220">
    <property type="entry name" value="UNNAMED PRODUCT"/>
    <property type="match status" value="1"/>
</dbReference>
<evidence type="ECO:0000256" key="3">
    <source>
        <dbReference type="ARBA" id="ARBA00023180"/>
    </source>
</evidence>
<proteinExistence type="predicted"/>
<organism evidence="5 6">
    <name type="scientific">Streptosporangium lutulentum</name>
    <dbReference type="NCBI Taxonomy" id="1461250"/>
    <lineage>
        <taxon>Bacteria</taxon>
        <taxon>Bacillati</taxon>
        <taxon>Actinomycetota</taxon>
        <taxon>Actinomycetes</taxon>
        <taxon>Streptosporangiales</taxon>
        <taxon>Streptosporangiaceae</taxon>
        <taxon>Streptosporangium</taxon>
    </lineage>
</organism>
<reference evidence="5 6" key="1">
    <citation type="submission" date="2023-07" db="EMBL/GenBank/DDBJ databases">
        <title>Sequencing the genomes of 1000 actinobacteria strains.</title>
        <authorList>
            <person name="Klenk H.-P."/>
        </authorList>
    </citation>
    <scope>NUCLEOTIDE SEQUENCE [LARGE SCALE GENOMIC DNA]</scope>
    <source>
        <strain evidence="5 6">DSM 46740</strain>
    </source>
</reference>
<evidence type="ECO:0000313" key="6">
    <source>
        <dbReference type="Proteomes" id="UP001225356"/>
    </source>
</evidence>
<dbReference type="SMART" id="SM00191">
    <property type="entry name" value="Int_alpha"/>
    <property type="match status" value="6"/>
</dbReference>
<feature type="chain" id="PRO_5046234711" description="FG-GAP repeat-containing protein" evidence="4">
    <location>
        <begin position="27"/>
        <end position="502"/>
    </location>
</feature>
<sequence length="502" mass="49968">MRVPLPLLVVAAIPMLSVTVTVTAAASVSVSVSVSAPVVSAASAVTTTPVVTAAAATAPVVSAASAATGAAPADCGAASGSDFDGDGVDDTVVGDPFANSGGLSGAGAVHVLFGRGESGTVVTAAEVKAGDGFGWSVRMTHLDADRCADLLIGAPYTDVAGLQDAGAVYAVYGGPRQRTVRVAAPEPESDAHFGWSLTSGETLVAVGAPHENADGVSDAGAVYLFESGALDTPKRISQGSGGVSGNSEAGDMFGWSLAIGRLNGPGAEPDLAVGVPYENDDGAGQQVEAGRLDTGSITMVFDVRGPEETYASKKWDFNQVASSQAGDRFGYAMAYAEEGGTGYLAVSAPLGDVGPVKDSGLVRLFTSSGTTAMTPTDTFDRGTEGRMGDGYGFSLAFTGEGGARMAVGVPFDGPDQRGGVQLVPMGDVSQTRMINQSGPGDHFGWAVAFSGNRLVIGSPDRGASGAVTLLGRNDTEGIALSPGTGKVPALTGGASVDFGAAN</sequence>
<keyword evidence="6" id="KW-1185">Reference proteome</keyword>
<dbReference type="PANTHER" id="PTHR36220:SF1">
    <property type="entry name" value="GAMMA TUBULIN COMPLEX COMPONENT C-TERMINAL DOMAIN-CONTAINING PROTEIN"/>
    <property type="match status" value="1"/>
</dbReference>
<dbReference type="InterPro" id="IPR013519">
    <property type="entry name" value="Int_alpha_beta-p"/>
</dbReference>
<name>A0ABT9QQ74_9ACTN</name>
<dbReference type="PROSITE" id="PS51470">
    <property type="entry name" value="FG_GAP"/>
    <property type="match status" value="2"/>
</dbReference>
<dbReference type="Pfam" id="PF14312">
    <property type="entry name" value="FG-GAP_2"/>
    <property type="match status" value="2"/>
</dbReference>
<accession>A0ABT9QQ74</accession>
<evidence type="ECO:0000313" key="5">
    <source>
        <dbReference type="EMBL" id="MDP9848881.1"/>
    </source>
</evidence>
<dbReference type="EMBL" id="JAUSQU010000001">
    <property type="protein sequence ID" value="MDP9848881.1"/>
    <property type="molecule type" value="Genomic_DNA"/>
</dbReference>
<comment type="caution">
    <text evidence="5">The sequence shown here is derived from an EMBL/GenBank/DDBJ whole genome shotgun (WGS) entry which is preliminary data.</text>
</comment>
<dbReference type="InterPro" id="IPR028994">
    <property type="entry name" value="Integrin_alpha_N"/>
</dbReference>
<dbReference type="SUPFAM" id="SSF69318">
    <property type="entry name" value="Integrin alpha N-terminal domain"/>
    <property type="match status" value="1"/>
</dbReference>
<evidence type="ECO:0008006" key="7">
    <source>
        <dbReference type="Google" id="ProtNLM"/>
    </source>
</evidence>
<evidence type="ECO:0000256" key="2">
    <source>
        <dbReference type="ARBA" id="ARBA00022737"/>
    </source>
</evidence>
<evidence type="ECO:0000256" key="1">
    <source>
        <dbReference type="ARBA" id="ARBA00022729"/>
    </source>
</evidence>